<dbReference type="GO" id="GO:0034040">
    <property type="term" value="F:ATPase-coupled lipid transmembrane transporter activity"/>
    <property type="evidence" value="ECO:0007669"/>
    <property type="project" value="TreeGrafter"/>
</dbReference>
<keyword evidence="6" id="KW-0067">ATP-binding</keyword>
<dbReference type="PANTHER" id="PTHR24221:SF654">
    <property type="entry name" value="ATP-BINDING CASSETTE SUB-FAMILY B MEMBER 6"/>
    <property type="match status" value="1"/>
</dbReference>
<dbReference type="STRING" id="1188239.MOVI_5510"/>
<dbReference type="PROSITE" id="PS50929">
    <property type="entry name" value="ABC_TM1F"/>
    <property type="match status" value="1"/>
</dbReference>
<sequence>MKVFLQKDLKDCGLAVLQSIYHFFYDKKLSINSLKTKAFYSNDGINIANLERLAKEFGIILESYGGPYENLKTLEIVKPTIILIKTGDLNHYVLLTKVKKSKFEIIDPLKGKVKIKAETMAKIFQNVVIFAQKDPDYKRSKIKDKSWNNWWFFLESKSNWYLIFLFFITAVSNFLSSLFMKTIIDKVLPQQDIGLVIKVSLFFAWIVIWRILQDIIKKIYIHKIELKIEKDIFDRFFNALKTGKNFQLLKLDNHDYIRRINLIPSFAAFSASFYYHIFNEVITFLISFFILLWIDIKILGLIIGIGIIYLFISIIVRKSISKNHQFLMEDQLNSLTSTNDMIFSLENLKRDDVYKNLKHQFDEKYYRYKKTEFNIWKKESYLSSFNNFLFSIAPILIVVISSFWIFDKKLSIGELLLFLSFFSFFINPLSSFVNIVTNLPIFLKEFELLNFVLNIEKETTGKYHQKISDIKLKDLSVSYYKNKTLFYIEKMQIKENLHIIGKNGSGKSTFLRLLNQEIVYNGDFLINNLDLKYYDQNELRKRICYIKSQNYFPNISVLSFITNENPEKIQNLINNFQRFDIQEMLYEWQISLDSKFVNNGSNFSSGQKQIIAILQLLTKDFDLILLDEAFENIDEKNFEFLKKVISNYQKNAMFIEISHSKRYVIEQGETFDIKDISKQ</sequence>
<evidence type="ECO:0000256" key="4">
    <source>
        <dbReference type="ARBA" id="ARBA00022741"/>
    </source>
</evidence>
<evidence type="ECO:0000259" key="12">
    <source>
        <dbReference type="PROSITE" id="PS50929"/>
    </source>
</evidence>
<evidence type="ECO:0000256" key="10">
    <source>
        <dbReference type="ARBA" id="ARBA00043264"/>
    </source>
</evidence>
<dbReference type="GO" id="GO:0043213">
    <property type="term" value="P:bacteriocin transport"/>
    <property type="evidence" value="ECO:0007669"/>
    <property type="project" value="UniProtKB-KW"/>
</dbReference>
<dbReference type="InterPro" id="IPR003593">
    <property type="entry name" value="AAA+_ATPase"/>
</dbReference>
<dbReference type="PATRIC" id="fig|1188239.3.peg.1300"/>
<dbReference type="GO" id="GO:0008234">
    <property type="term" value="F:cysteine-type peptidase activity"/>
    <property type="evidence" value="ECO:0007669"/>
    <property type="project" value="UniProtKB-KW"/>
</dbReference>
<keyword evidence="5" id="KW-0645">Protease</keyword>
<feature type="transmembrane region" description="Helical" evidence="11">
    <location>
        <begin position="385"/>
        <end position="406"/>
    </location>
</feature>
<organism evidence="14 15">
    <name type="scientific">Mesomycoplasma ovipneumoniae 14811</name>
    <dbReference type="NCBI Taxonomy" id="1188239"/>
    <lineage>
        <taxon>Bacteria</taxon>
        <taxon>Bacillati</taxon>
        <taxon>Mycoplasmatota</taxon>
        <taxon>Mycoplasmoidales</taxon>
        <taxon>Metamycoplasmataceae</taxon>
        <taxon>Mesomycoplasma</taxon>
    </lineage>
</organism>
<comment type="subcellular location">
    <subcellularLocation>
        <location evidence="1">Cell membrane</location>
        <topology evidence="1">Multi-pass membrane protein</topology>
    </subcellularLocation>
</comment>
<dbReference type="eggNOG" id="COG2274">
    <property type="taxonomic scope" value="Bacteria"/>
</dbReference>
<keyword evidence="5" id="KW-0378">Hydrolase</keyword>
<gene>
    <name evidence="14" type="primary">abc</name>
    <name evidence="14" type="ORF">MOVI_5510</name>
</gene>
<evidence type="ECO:0000256" key="1">
    <source>
        <dbReference type="ARBA" id="ARBA00004651"/>
    </source>
</evidence>
<dbReference type="PANTHER" id="PTHR24221">
    <property type="entry name" value="ATP-BINDING CASSETTE SUB-FAMILY B"/>
    <property type="match status" value="1"/>
</dbReference>
<dbReference type="GO" id="GO:0015031">
    <property type="term" value="P:protein transport"/>
    <property type="evidence" value="ECO:0007669"/>
    <property type="project" value="UniProtKB-KW"/>
</dbReference>
<evidence type="ECO:0000256" key="11">
    <source>
        <dbReference type="SAM" id="Phobius"/>
    </source>
</evidence>
<dbReference type="Proteomes" id="UP000020977">
    <property type="component" value="Unassembled WGS sequence"/>
</dbReference>
<dbReference type="InterPro" id="IPR011527">
    <property type="entry name" value="ABC1_TM_dom"/>
</dbReference>
<keyword evidence="4" id="KW-0547">Nucleotide-binding</keyword>
<keyword evidence="7" id="KW-0813">Transport</keyword>
<evidence type="ECO:0000259" key="13">
    <source>
        <dbReference type="PROSITE" id="PS50990"/>
    </source>
</evidence>
<dbReference type="Gene3D" id="1.20.1560.10">
    <property type="entry name" value="ABC transporter type 1, transmembrane domain"/>
    <property type="match status" value="1"/>
</dbReference>
<keyword evidence="7" id="KW-0653">Protein transport</keyword>
<dbReference type="Pfam" id="PF00005">
    <property type="entry name" value="ABC_tran"/>
    <property type="match status" value="1"/>
</dbReference>
<feature type="transmembrane region" description="Helical" evidence="11">
    <location>
        <begin position="412"/>
        <end position="436"/>
    </location>
</feature>
<dbReference type="Pfam" id="PF00664">
    <property type="entry name" value="ABC_membrane"/>
    <property type="match status" value="1"/>
</dbReference>
<evidence type="ECO:0000256" key="5">
    <source>
        <dbReference type="ARBA" id="ARBA00022807"/>
    </source>
</evidence>
<dbReference type="Gene3D" id="3.90.70.10">
    <property type="entry name" value="Cysteine proteinases"/>
    <property type="match status" value="1"/>
</dbReference>
<dbReference type="InterPro" id="IPR036640">
    <property type="entry name" value="ABC1_TM_sf"/>
</dbReference>
<dbReference type="AlphaFoldDB" id="A0A014KVB8"/>
<dbReference type="Pfam" id="PF03412">
    <property type="entry name" value="Peptidase_C39"/>
    <property type="match status" value="1"/>
</dbReference>
<feature type="transmembrane region" description="Helical" evidence="11">
    <location>
        <begin position="284"/>
        <end position="312"/>
    </location>
</feature>
<proteinExistence type="inferred from homology"/>
<reference evidence="14 15" key="1">
    <citation type="submission" date="2014-03" db="EMBL/GenBank/DDBJ databases">
        <title>Genome sequence of Mycoplasma ovipneumoniae strain 14811.</title>
        <authorList>
            <person name="Sirand-Pugnet P."/>
            <person name="Breton M."/>
            <person name="Dordet-Frisoni E."/>
            <person name="Baranowski E."/>
            <person name="Barre A."/>
            <person name="Couture C."/>
            <person name="Dupuy V."/>
            <person name="Gaurivaud P."/>
            <person name="Jacob D."/>
            <person name="Lemaitre C."/>
            <person name="Manso-Silvan L."/>
            <person name="Nikolski M."/>
            <person name="Nouvel L.-X."/>
            <person name="Poumarat F."/>
            <person name="Tardy F."/>
            <person name="Thebault P."/>
            <person name="Theil S."/>
            <person name="Citti C."/>
            <person name="Thiaucourt F."/>
            <person name="Blanchard A."/>
        </authorList>
    </citation>
    <scope>NUCLEOTIDE SEQUENCE [LARGE SCALE GENOMIC DNA]</scope>
    <source>
        <strain evidence="14 15">14811</strain>
    </source>
</reference>
<dbReference type="InterPro" id="IPR039421">
    <property type="entry name" value="Type_1_exporter"/>
</dbReference>
<dbReference type="GO" id="GO:0016887">
    <property type="term" value="F:ATP hydrolysis activity"/>
    <property type="evidence" value="ECO:0007669"/>
    <property type="project" value="InterPro"/>
</dbReference>
<feature type="transmembrane region" description="Helical" evidence="11">
    <location>
        <begin position="193"/>
        <end position="212"/>
    </location>
</feature>
<dbReference type="SUPFAM" id="SSF52540">
    <property type="entry name" value="P-loop containing nucleoside triphosphate hydrolases"/>
    <property type="match status" value="1"/>
</dbReference>
<evidence type="ECO:0000256" key="2">
    <source>
        <dbReference type="ARBA" id="ARBA00005417"/>
    </source>
</evidence>
<keyword evidence="9 11" id="KW-0472">Membrane</keyword>
<dbReference type="PROSITE" id="PS50990">
    <property type="entry name" value="PEPTIDASE_C39"/>
    <property type="match status" value="1"/>
</dbReference>
<keyword evidence="3 11" id="KW-0812">Transmembrane</keyword>
<feature type="transmembrane region" description="Helical" evidence="11">
    <location>
        <begin position="160"/>
        <end position="181"/>
    </location>
</feature>
<evidence type="ECO:0000313" key="15">
    <source>
        <dbReference type="Proteomes" id="UP000020977"/>
    </source>
</evidence>
<comment type="caution">
    <text evidence="14">The sequence shown here is derived from an EMBL/GenBank/DDBJ whole genome shotgun (WGS) entry which is preliminary data.</text>
</comment>
<dbReference type="SMART" id="SM00382">
    <property type="entry name" value="AAA"/>
    <property type="match status" value="1"/>
</dbReference>
<dbReference type="GO" id="GO:0005886">
    <property type="term" value="C:plasma membrane"/>
    <property type="evidence" value="ECO:0007669"/>
    <property type="project" value="UniProtKB-SubCell"/>
</dbReference>
<feature type="domain" description="Peptidase C39" evidence="13">
    <location>
        <begin position="6"/>
        <end position="131"/>
    </location>
</feature>
<evidence type="ECO:0000256" key="8">
    <source>
        <dbReference type="ARBA" id="ARBA00022989"/>
    </source>
</evidence>
<dbReference type="NCBIfam" id="NF045998">
    <property type="entry name" value="cleave_ABC_plasm"/>
    <property type="match status" value="1"/>
</dbReference>
<dbReference type="CDD" id="cd02424">
    <property type="entry name" value="Peptidase_C39E"/>
    <property type="match status" value="1"/>
</dbReference>
<dbReference type="InterPro" id="IPR005074">
    <property type="entry name" value="Peptidase_C39"/>
</dbReference>
<evidence type="ECO:0000256" key="3">
    <source>
        <dbReference type="ARBA" id="ARBA00022692"/>
    </source>
</evidence>
<evidence type="ECO:0000256" key="9">
    <source>
        <dbReference type="ARBA" id="ARBA00023136"/>
    </source>
</evidence>
<dbReference type="InterPro" id="IPR003439">
    <property type="entry name" value="ABC_transporter-like_ATP-bd"/>
</dbReference>
<protein>
    <submittedName>
        <fullName evidence="14">ATP-dependent transport protein</fullName>
    </submittedName>
</protein>
<keyword evidence="5" id="KW-0788">Thiol protease</keyword>
<name>A0A014KVB8_9BACT</name>
<dbReference type="GO" id="GO:0005524">
    <property type="term" value="F:ATP binding"/>
    <property type="evidence" value="ECO:0007669"/>
    <property type="project" value="UniProtKB-KW"/>
</dbReference>
<evidence type="ECO:0000256" key="7">
    <source>
        <dbReference type="ARBA" id="ARBA00022927"/>
    </source>
</evidence>
<dbReference type="SUPFAM" id="SSF90123">
    <property type="entry name" value="ABC transporter transmembrane region"/>
    <property type="match status" value="1"/>
</dbReference>
<evidence type="ECO:0000313" key="14">
    <source>
        <dbReference type="EMBL" id="EXU60931.1"/>
    </source>
</evidence>
<dbReference type="EMBL" id="JFAD01000029">
    <property type="protein sequence ID" value="EXU60931.1"/>
    <property type="molecule type" value="Genomic_DNA"/>
</dbReference>
<dbReference type="GO" id="GO:0140359">
    <property type="term" value="F:ABC-type transporter activity"/>
    <property type="evidence" value="ECO:0007669"/>
    <property type="project" value="InterPro"/>
</dbReference>
<dbReference type="InterPro" id="IPR027417">
    <property type="entry name" value="P-loop_NTPase"/>
</dbReference>
<evidence type="ECO:0000256" key="6">
    <source>
        <dbReference type="ARBA" id="ARBA00022840"/>
    </source>
</evidence>
<accession>A0A014KVB8</accession>
<keyword evidence="10" id="KW-0080">Bacteriocin transport</keyword>
<dbReference type="Gene3D" id="3.40.50.300">
    <property type="entry name" value="P-loop containing nucleotide triphosphate hydrolases"/>
    <property type="match status" value="1"/>
</dbReference>
<comment type="similarity">
    <text evidence="2">Belongs to the ABC transporter superfamily.</text>
</comment>
<feature type="domain" description="ABC transmembrane type-1" evidence="12">
    <location>
        <begin position="162"/>
        <end position="439"/>
    </location>
</feature>
<dbReference type="GO" id="GO:0006508">
    <property type="term" value="P:proteolysis"/>
    <property type="evidence" value="ECO:0007669"/>
    <property type="project" value="InterPro"/>
</dbReference>
<keyword evidence="8 11" id="KW-1133">Transmembrane helix</keyword>
<dbReference type="RefSeq" id="WP_044284365.1">
    <property type="nucleotide sequence ID" value="NZ_JFAD01000029.1"/>
</dbReference>